<evidence type="ECO:0000313" key="10">
    <source>
        <dbReference type="Ensembl" id="ENSSLDP00000012148.1"/>
    </source>
</evidence>
<dbReference type="Gene3D" id="1.10.3860.10">
    <property type="entry name" value="Sodium:dicarboxylate symporter"/>
    <property type="match status" value="1"/>
</dbReference>
<dbReference type="PROSITE" id="PS00714">
    <property type="entry name" value="NA_DICARBOXYL_SYMP_2"/>
    <property type="match status" value="1"/>
</dbReference>
<evidence type="ECO:0000256" key="6">
    <source>
        <dbReference type="ARBA" id="ARBA00023136"/>
    </source>
</evidence>
<proteinExistence type="inferred from homology"/>
<dbReference type="GO" id="GO:0015175">
    <property type="term" value="F:neutral L-amino acid transmembrane transporter activity"/>
    <property type="evidence" value="ECO:0007669"/>
    <property type="project" value="TreeGrafter"/>
</dbReference>
<feature type="compositionally biased region" description="Basic and acidic residues" evidence="9">
    <location>
        <begin position="8"/>
        <end position="18"/>
    </location>
</feature>
<evidence type="ECO:0000256" key="8">
    <source>
        <dbReference type="RuleBase" id="RU361216"/>
    </source>
</evidence>
<feature type="transmembrane region" description="Helical" evidence="8">
    <location>
        <begin position="297"/>
        <end position="321"/>
    </location>
</feature>
<feature type="transmembrane region" description="Helical" evidence="8">
    <location>
        <begin position="468"/>
        <end position="490"/>
    </location>
</feature>
<evidence type="ECO:0000256" key="2">
    <source>
        <dbReference type="ARBA" id="ARBA00022448"/>
    </source>
</evidence>
<comment type="subcellular location">
    <subcellularLocation>
        <location evidence="1 8">Membrane</location>
        <topology evidence="1 8">Multi-pass membrane protein</topology>
    </subcellularLocation>
</comment>
<dbReference type="InterPro" id="IPR018107">
    <property type="entry name" value="Na-dicarboxylate_symporter_CS"/>
</dbReference>
<dbReference type="PANTHER" id="PTHR11958">
    <property type="entry name" value="SODIUM/DICARBOXYLATE SYMPORTER-RELATED"/>
    <property type="match status" value="1"/>
</dbReference>
<feature type="transmembrane region" description="Helical" evidence="8">
    <location>
        <begin position="260"/>
        <end position="277"/>
    </location>
</feature>
<dbReference type="InterPro" id="IPR001991">
    <property type="entry name" value="Na-dicarboxylate_symporter"/>
</dbReference>
<dbReference type="AlphaFoldDB" id="A0A3B4XJG6"/>
<evidence type="ECO:0000256" key="7">
    <source>
        <dbReference type="ARBA" id="ARBA00023180"/>
    </source>
</evidence>
<keyword evidence="5 8" id="KW-1133">Transmembrane helix</keyword>
<dbReference type="Pfam" id="PF00375">
    <property type="entry name" value="SDF"/>
    <property type="match status" value="1"/>
</dbReference>
<evidence type="ECO:0000256" key="4">
    <source>
        <dbReference type="ARBA" id="ARBA00022847"/>
    </source>
</evidence>
<feature type="transmembrane region" description="Helical" evidence="8">
    <location>
        <begin position="43"/>
        <end position="67"/>
    </location>
</feature>
<dbReference type="SUPFAM" id="SSF118215">
    <property type="entry name" value="Proton glutamate symport protein"/>
    <property type="match status" value="1"/>
</dbReference>
<evidence type="ECO:0000256" key="9">
    <source>
        <dbReference type="SAM" id="MobiDB-lite"/>
    </source>
</evidence>
<evidence type="ECO:0000256" key="5">
    <source>
        <dbReference type="ARBA" id="ARBA00022989"/>
    </source>
</evidence>
<dbReference type="GeneTree" id="ENSGT00940000155464"/>
<feature type="transmembrane region" description="Helical" evidence="8">
    <location>
        <begin position="333"/>
        <end position="359"/>
    </location>
</feature>
<dbReference type="InterPro" id="IPR036458">
    <property type="entry name" value="Na:dicarbo_symporter_sf"/>
</dbReference>
<feature type="transmembrane region" description="Helical" evidence="8">
    <location>
        <begin position="122"/>
        <end position="144"/>
    </location>
</feature>
<dbReference type="PROSITE" id="PS00713">
    <property type="entry name" value="NA_DICARBOXYL_SYMP_1"/>
    <property type="match status" value="1"/>
</dbReference>
<reference evidence="10" key="1">
    <citation type="submission" date="2025-08" db="UniProtKB">
        <authorList>
            <consortium name="Ensembl"/>
        </authorList>
    </citation>
    <scope>IDENTIFICATION</scope>
</reference>
<feature type="transmembrane region" description="Helical" evidence="8">
    <location>
        <begin position="445"/>
        <end position="462"/>
    </location>
</feature>
<dbReference type="GO" id="GO:0005313">
    <property type="term" value="F:L-glutamate transmembrane transporter activity"/>
    <property type="evidence" value="ECO:0007669"/>
    <property type="project" value="TreeGrafter"/>
</dbReference>
<name>A0A3B4XJG6_SERLL</name>
<feature type="transmembrane region" description="Helical" evidence="8">
    <location>
        <begin position="87"/>
        <end position="110"/>
    </location>
</feature>
<feature type="region of interest" description="Disordered" evidence="9">
    <location>
        <begin position="1"/>
        <end position="28"/>
    </location>
</feature>
<dbReference type="PRINTS" id="PR00173">
    <property type="entry name" value="EDTRNSPORT"/>
</dbReference>
<dbReference type="InterPro" id="IPR050746">
    <property type="entry name" value="DAACS"/>
</dbReference>
<dbReference type="Ensembl" id="ENSSLDT00000012593.1">
    <property type="protein sequence ID" value="ENSSLDP00000012148.1"/>
    <property type="gene ID" value="ENSSLDG00000009439.1"/>
</dbReference>
<comment type="similarity">
    <text evidence="8">Belongs to the dicarboxylate/amino acid:cation symporter (DAACS) (TC 2.A.23) family.</text>
</comment>
<dbReference type="GO" id="GO:0005886">
    <property type="term" value="C:plasma membrane"/>
    <property type="evidence" value="ECO:0007669"/>
    <property type="project" value="TreeGrafter"/>
</dbReference>
<dbReference type="Proteomes" id="UP000261360">
    <property type="component" value="Unplaced"/>
</dbReference>
<dbReference type="PANTHER" id="PTHR11958:SF63">
    <property type="entry name" value="AMINO ACID TRANSPORTER"/>
    <property type="match status" value="1"/>
</dbReference>
<keyword evidence="3 8" id="KW-0812">Transmembrane</keyword>
<keyword evidence="2 8" id="KW-0813">Transport</keyword>
<protein>
    <recommendedName>
        <fullName evidence="8">Amino acid transporter</fullName>
    </recommendedName>
</protein>
<feature type="transmembrane region" description="Helical" evidence="8">
    <location>
        <begin position="195"/>
        <end position="222"/>
    </location>
</feature>
<reference evidence="10" key="2">
    <citation type="submission" date="2025-09" db="UniProtKB">
        <authorList>
            <consortium name="Ensembl"/>
        </authorList>
    </citation>
    <scope>IDENTIFICATION</scope>
</reference>
<keyword evidence="11" id="KW-1185">Reference proteome</keyword>
<feature type="transmembrane region" description="Helical" evidence="8">
    <location>
        <begin position="408"/>
        <end position="433"/>
    </location>
</feature>
<keyword evidence="6 8" id="KW-0472">Membrane</keyword>
<evidence type="ECO:0000256" key="1">
    <source>
        <dbReference type="ARBA" id="ARBA00004141"/>
    </source>
</evidence>
<keyword evidence="4 8" id="KW-0769">Symport</keyword>
<evidence type="ECO:0000256" key="3">
    <source>
        <dbReference type="ARBA" id="ARBA00022692"/>
    </source>
</evidence>
<keyword evidence="7" id="KW-0325">Glycoprotein</keyword>
<dbReference type="GO" id="GO:0015501">
    <property type="term" value="F:glutamate:sodium symporter activity"/>
    <property type="evidence" value="ECO:0007669"/>
    <property type="project" value="TreeGrafter"/>
</dbReference>
<organism evidence="10 11">
    <name type="scientific">Seriola lalandi dorsalis</name>
    <dbReference type="NCBI Taxonomy" id="1841481"/>
    <lineage>
        <taxon>Eukaryota</taxon>
        <taxon>Metazoa</taxon>
        <taxon>Chordata</taxon>
        <taxon>Craniata</taxon>
        <taxon>Vertebrata</taxon>
        <taxon>Euteleostomi</taxon>
        <taxon>Actinopterygii</taxon>
        <taxon>Neopterygii</taxon>
        <taxon>Teleostei</taxon>
        <taxon>Neoteleostei</taxon>
        <taxon>Acanthomorphata</taxon>
        <taxon>Carangaria</taxon>
        <taxon>Carangiformes</taxon>
        <taxon>Carangidae</taxon>
        <taxon>Seriola</taxon>
    </lineage>
</organism>
<accession>A0A3B4XJG6</accession>
<sequence>MPHCSKLRTVDSTDDHDTQTCPETSEASGLDPLPQNKFNVKAFLWRNAFVLLTVVAIVIGVSLGFALRSTNITEREIKYLTFPGELLMTMLQMLVLPLIISSLITGMSSVDRKAYGKMGLHALCYYTMTTLMAVLTGILLVVFIQPGKSPSHVSVSPGGQAEAVQTVDAFLDLIRNMFPPNLVTACFRKVSSAEVLFFCFCIFFIMLHVNTDHFLSFFLPFIQYKTVYSKSKSLGVVNLTQTSEFNKNDTVPMPGTVEGVNILGLLVFCIAFGLILGSMESEAKLVRDVFDCLNKAIMHLISIVIWYSPAGILFLVGGEILKMKDIRVIGRQLAMYILTVTTGLAIHSFFTLPLIYFIFTRKNPFRFMVGLLQALTTAFGTSSSSATLPITIHCLEENLKMDKRVTRFMVPVGAAVTMDGTALYEAVASIFIAQVHYMELDVGHLIIISITATVAAIGATGIPQGGMVSMAIVLTSVGLPLEGISFIIAVDWMLDRLRTATNVLGDCIGVGVVQHLSRHELQGPAEECLVEEKREKPSD</sequence>
<evidence type="ECO:0000313" key="11">
    <source>
        <dbReference type="Proteomes" id="UP000261360"/>
    </source>
</evidence>